<feature type="region of interest" description="Disordered" evidence="1">
    <location>
        <begin position="1"/>
        <end position="27"/>
    </location>
</feature>
<dbReference type="InterPro" id="IPR052751">
    <property type="entry name" value="Plant_MAPKKK"/>
</dbReference>
<gene>
    <name evidence="2" type="primary">NPK1</name>
    <name evidence="2" type="ORF">AXF42_Ash014393</name>
</gene>
<name>A0A2I0B103_9ASPA</name>
<dbReference type="GO" id="GO:0007165">
    <property type="term" value="P:signal transduction"/>
    <property type="evidence" value="ECO:0007669"/>
    <property type="project" value="TreeGrafter"/>
</dbReference>
<protein>
    <submittedName>
        <fullName evidence="2">Mitogen-activated protein kinase kinase kinase NPK1</fullName>
    </submittedName>
</protein>
<keyword evidence="2" id="KW-0808">Transferase</keyword>
<evidence type="ECO:0000313" key="3">
    <source>
        <dbReference type="Proteomes" id="UP000236161"/>
    </source>
</evidence>
<dbReference type="EMBL" id="KZ451930">
    <property type="protein sequence ID" value="PKA61476.1"/>
    <property type="molecule type" value="Genomic_DNA"/>
</dbReference>
<dbReference type="SUPFAM" id="SSF56112">
    <property type="entry name" value="Protein kinase-like (PK-like)"/>
    <property type="match status" value="1"/>
</dbReference>
<dbReference type="PANTHER" id="PTHR48011">
    <property type="entry name" value="CCR4-NOT TRANSCRIPTIONAL COMPLEX SUBUNIT CAF120-RELATED"/>
    <property type="match status" value="1"/>
</dbReference>
<dbReference type="AlphaFoldDB" id="A0A2I0B103"/>
<organism evidence="2 3">
    <name type="scientific">Apostasia shenzhenica</name>
    <dbReference type="NCBI Taxonomy" id="1088818"/>
    <lineage>
        <taxon>Eukaryota</taxon>
        <taxon>Viridiplantae</taxon>
        <taxon>Streptophyta</taxon>
        <taxon>Embryophyta</taxon>
        <taxon>Tracheophyta</taxon>
        <taxon>Spermatophyta</taxon>
        <taxon>Magnoliopsida</taxon>
        <taxon>Liliopsida</taxon>
        <taxon>Asparagales</taxon>
        <taxon>Orchidaceae</taxon>
        <taxon>Apostasioideae</taxon>
        <taxon>Apostasia</taxon>
    </lineage>
</organism>
<dbReference type="STRING" id="1088818.A0A2I0B103"/>
<evidence type="ECO:0000256" key="1">
    <source>
        <dbReference type="SAM" id="MobiDB-lite"/>
    </source>
</evidence>
<keyword evidence="3" id="KW-1185">Reference proteome</keyword>
<keyword evidence="2" id="KW-0418">Kinase</keyword>
<evidence type="ECO:0000313" key="2">
    <source>
        <dbReference type="EMBL" id="PKA61476.1"/>
    </source>
</evidence>
<proteinExistence type="predicted"/>
<accession>A0A2I0B103</accession>
<dbReference type="OrthoDB" id="1663867at2759"/>
<reference evidence="2 3" key="1">
    <citation type="journal article" date="2017" name="Nature">
        <title>The Apostasia genome and the evolution of orchids.</title>
        <authorList>
            <person name="Zhang G.Q."/>
            <person name="Liu K.W."/>
            <person name="Li Z."/>
            <person name="Lohaus R."/>
            <person name="Hsiao Y.Y."/>
            <person name="Niu S.C."/>
            <person name="Wang J.Y."/>
            <person name="Lin Y.C."/>
            <person name="Xu Q."/>
            <person name="Chen L.J."/>
            <person name="Yoshida K."/>
            <person name="Fujiwara S."/>
            <person name="Wang Z.W."/>
            <person name="Zhang Y.Q."/>
            <person name="Mitsuda N."/>
            <person name="Wang M."/>
            <person name="Liu G.H."/>
            <person name="Pecoraro L."/>
            <person name="Huang H.X."/>
            <person name="Xiao X.J."/>
            <person name="Lin M."/>
            <person name="Wu X.Y."/>
            <person name="Wu W.L."/>
            <person name="Chen Y.Y."/>
            <person name="Chang S.B."/>
            <person name="Sakamoto S."/>
            <person name="Ohme-Takagi M."/>
            <person name="Yagi M."/>
            <person name="Zeng S.J."/>
            <person name="Shen C.Y."/>
            <person name="Yeh C.M."/>
            <person name="Luo Y.B."/>
            <person name="Tsai W.C."/>
            <person name="Van de Peer Y."/>
            <person name="Liu Z.J."/>
        </authorList>
    </citation>
    <scope>NUCLEOTIDE SEQUENCE [LARGE SCALE GENOMIC DNA]</scope>
    <source>
        <strain evidence="3">cv. Shenzhen</strain>
        <tissue evidence="2">Stem</tissue>
    </source>
</reference>
<feature type="compositionally biased region" description="Basic and acidic residues" evidence="1">
    <location>
        <begin position="1"/>
        <end position="15"/>
    </location>
</feature>
<dbReference type="Proteomes" id="UP000236161">
    <property type="component" value="Unassembled WGS sequence"/>
</dbReference>
<dbReference type="GO" id="GO:0004672">
    <property type="term" value="F:protein kinase activity"/>
    <property type="evidence" value="ECO:0007669"/>
    <property type="project" value="TreeGrafter"/>
</dbReference>
<dbReference type="Gene3D" id="1.10.510.10">
    <property type="entry name" value="Transferase(Phosphotransferase) domain 1"/>
    <property type="match status" value="1"/>
</dbReference>
<dbReference type="InterPro" id="IPR011009">
    <property type="entry name" value="Kinase-like_dom_sf"/>
</dbReference>
<sequence length="68" mass="7434">MAGDRSVRGDRRIGSSEEMPEIPPAMSAEAEGFPLACFVKGPRERWTAEMLLSHPFVTPPSVFEDEAG</sequence>
<dbReference type="PANTHER" id="PTHR48011:SF18">
    <property type="entry name" value="MITOGEN-ACTIVATED PROTEIN KINASE KINASE KINASE 19-RELATED"/>
    <property type="match status" value="1"/>
</dbReference>